<dbReference type="SMART" id="SM00347">
    <property type="entry name" value="HTH_MARR"/>
    <property type="match status" value="1"/>
</dbReference>
<dbReference type="PROSITE" id="PS50995">
    <property type="entry name" value="HTH_MARR_2"/>
    <property type="match status" value="1"/>
</dbReference>
<dbReference type="AlphaFoldDB" id="A0A918WXP8"/>
<sequence>MSDRTAPDPLLLALGDAYRPYFTATTLSGQAAADALGQNPTDFHALDVLERSGPLTTGALAARIGLTQSATTRLVDRLVRNGWARRVPDPDDRRRVGVEAVPLAPQQVRDSLGPVREHIGAVLAAFTPDELRVLQRYFELAAPALHEAAAQTRNPGRPATPSP</sequence>
<reference evidence="2" key="1">
    <citation type="journal article" date="2014" name="Int. J. Syst. Evol. Microbiol.">
        <title>Complete genome sequence of Corynebacterium casei LMG S-19264T (=DSM 44701T), isolated from a smear-ripened cheese.</title>
        <authorList>
            <consortium name="US DOE Joint Genome Institute (JGI-PGF)"/>
            <person name="Walter F."/>
            <person name="Albersmeier A."/>
            <person name="Kalinowski J."/>
            <person name="Ruckert C."/>
        </authorList>
    </citation>
    <scope>NUCLEOTIDE SEQUENCE</scope>
    <source>
        <strain evidence="2">JCM 4637</strain>
    </source>
</reference>
<evidence type="ECO:0000313" key="3">
    <source>
        <dbReference type="Proteomes" id="UP000638353"/>
    </source>
</evidence>
<gene>
    <name evidence="2" type="ORF">GCM10010334_30890</name>
</gene>
<dbReference type="GO" id="GO:0006950">
    <property type="term" value="P:response to stress"/>
    <property type="evidence" value="ECO:0007669"/>
    <property type="project" value="TreeGrafter"/>
</dbReference>
<reference evidence="2" key="2">
    <citation type="submission" date="2020-09" db="EMBL/GenBank/DDBJ databases">
        <authorList>
            <person name="Sun Q."/>
            <person name="Ohkuma M."/>
        </authorList>
    </citation>
    <scope>NUCLEOTIDE SEQUENCE</scope>
    <source>
        <strain evidence="2">JCM 4637</strain>
    </source>
</reference>
<protein>
    <recommendedName>
        <fullName evidence="1">HTH marR-type domain-containing protein</fullName>
    </recommendedName>
</protein>
<evidence type="ECO:0000313" key="2">
    <source>
        <dbReference type="EMBL" id="GHC93608.1"/>
    </source>
</evidence>
<dbReference type="InterPro" id="IPR036388">
    <property type="entry name" value="WH-like_DNA-bd_sf"/>
</dbReference>
<accession>A0A918WXP8</accession>
<dbReference type="PANTHER" id="PTHR33164:SF106">
    <property type="entry name" value="TRANSCRIPTIONAL REGULATORY PROTEIN"/>
    <property type="match status" value="1"/>
</dbReference>
<feature type="domain" description="HTH marR-type" evidence="1">
    <location>
        <begin position="7"/>
        <end position="143"/>
    </location>
</feature>
<dbReference type="Proteomes" id="UP000638353">
    <property type="component" value="Unassembled WGS sequence"/>
</dbReference>
<comment type="caution">
    <text evidence="2">The sequence shown here is derived from an EMBL/GenBank/DDBJ whole genome shotgun (WGS) entry which is preliminary data.</text>
</comment>
<proteinExistence type="predicted"/>
<dbReference type="Pfam" id="PF01047">
    <property type="entry name" value="MarR"/>
    <property type="match status" value="1"/>
</dbReference>
<dbReference type="InterPro" id="IPR036390">
    <property type="entry name" value="WH_DNA-bd_sf"/>
</dbReference>
<evidence type="ECO:0000259" key="1">
    <source>
        <dbReference type="PROSITE" id="PS50995"/>
    </source>
</evidence>
<dbReference type="RefSeq" id="WP_229897852.1">
    <property type="nucleotide sequence ID" value="NZ_BMVC01000005.1"/>
</dbReference>
<dbReference type="InterPro" id="IPR039422">
    <property type="entry name" value="MarR/SlyA-like"/>
</dbReference>
<dbReference type="EMBL" id="BMVC01000005">
    <property type="protein sequence ID" value="GHC93608.1"/>
    <property type="molecule type" value="Genomic_DNA"/>
</dbReference>
<organism evidence="2 3">
    <name type="scientific">Streptomyces finlayi</name>
    <dbReference type="NCBI Taxonomy" id="67296"/>
    <lineage>
        <taxon>Bacteria</taxon>
        <taxon>Bacillati</taxon>
        <taxon>Actinomycetota</taxon>
        <taxon>Actinomycetes</taxon>
        <taxon>Kitasatosporales</taxon>
        <taxon>Streptomycetaceae</taxon>
        <taxon>Streptomyces</taxon>
    </lineage>
</organism>
<dbReference type="SUPFAM" id="SSF46785">
    <property type="entry name" value="Winged helix' DNA-binding domain"/>
    <property type="match status" value="1"/>
</dbReference>
<dbReference type="InterPro" id="IPR000835">
    <property type="entry name" value="HTH_MarR-typ"/>
</dbReference>
<dbReference type="PANTHER" id="PTHR33164">
    <property type="entry name" value="TRANSCRIPTIONAL REGULATOR, MARR FAMILY"/>
    <property type="match status" value="1"/>
</dbReference>
<name>A0A918WXP8_9ACTN</name>
<dbReference type="GO" id="GO:0003700">
    <property type="term" value="F:DNA-binding transcription factor activity"/>
    <property type="evidence" value="ECO:0007669"/>
    <property type="project" value="InterPro"/>
</dbReference>
<dbReference type="Gene3D" id="1.10.10.10">
    <property type="entry name" value="Winged helix-like DNA-binding domain superfamily/Winged helix DNA-binding domain"/>
    <property type="match status" value="1"/>
</dbReference>